<keyword evidence="2" id="KW-1185">Reference proteome</keyword>
<protein>
    <submittedName>
        <fullName evidence="1">Uncharacterized protein</fullName>
    </submittedName>
</protein>
<gene>
    <name evidence="1" type="ORF">ODALV1_LOCUS22719</name>
</gene>
<name>A0ABP1RIT8_9HEXA</name>
<dbReference type="EMBL" id="CAXLJM020000075">
    <property type="protein sequence ID" value="CAL8128960.1"/>
    <property type="molecule type" value="Genomic_DNA"/>
</dbReference>
<dbReference type="Proteomes" id="UP001642540">
    <property type="component" value="Unassembled WGS sequence"/>
</dbReference>
<comment type="caution">
    <text evidence="1">The sequence shown here is derived from an EMBL/GenBank/DDBJ whole genome shotgun (WGS) entry which is preliminary data.</text>
</comment>
<organism evidence="1 2">
    <name type="scientific">Orchesella dallaii</name>
    <dbReference type="NCBI Taxonomy" id="48710"/>
    <lineage>
        <taxon>Eukaryota</taxon>
        <taxon>Metazoa</taxon>
        <taxon>Ecdysozoa</taxon>
        <taxon>Arthropoda</taxon>
        <taxon>Hexapoda</taxon>
        <taxon>Collembola</taxon>
        <taxon>Entomobryomorpha</taxon>
        <taxon>Entomobryoidea</taxon>
        <taxon>Orchesellidae</taxon>
        <taxon>Orchesellinae</taxon>
        <taxon>Orchesella</taxon>
    </lineage>
</organism>
<reference evidence="1 2" key="1">
    <citation type="submission" date="2024-08" db="EMBL/GenBank/DDBJ databases">
        <authorList>
            <person name="Cucini C."/>
            <person name="Frati F."/>
        </authorList>
    </citation>
    <scope>NUCLEOTIDE SEQUENCE [LARGE SCALE GENOMIC DNA]</scope>
</reference>
<evidence type="ECO:0000313" key="1">
    <source>
        <dbReference type="EMBL" id="CAL8128960.1"/>
    </source>
</evidence>
<proteinExistence type="predicted"/>
<accession>A0ABP1RIT8</accession>
<evidence type="ECO:0000313" key="2">
    <source>
        <dbReference type="Proteomes" id="UP001642540"/>
    </source>
</evidence>
<sequence length="177" mass="20125">MVESARARSSARTSSVRDICKRICKSEVSRSSHSIYIDLESVDVLLAFQYSVILAQKFKFAFCKKSTLTSGGTMVQMEHSFHSNRLKMLAITHPPKSISNFGPQYREVSMDNGQLIWFSIDGFNGELIDECFILASSNLVLPQHFQIVNHQYLWTPDTRWKSDRKSGGTKKVKLLNT</sequence>